<reference evidence="4" key="1">
    <citation type="submission" date="2017-02" db="UniProtKB">
        <authorList>
            <consortium name="WormBaseParasite"/>
        </authorList>
    </citation>
    <scope>IDENTIFICATION</scope>
</reference>
<dbReference type="GO" id="GO:0003723">
    <property type="term" value="F:RNA binding"/>
    <property type="evidence" value="ECO:0007669"/>
    <property type="project" value="InterPro"/>
</dbReference>
<dbReference type="AlphaFoldDB" id="A0A0R3Q5I7"/>
<dbReference type="InterPro" id="IPR035979">
    <property type="entry name" value="RBD_domain_sf"/>
</dbReference>
<keyword evidence="3" id="KW-1185">Reference proteome</keyword>
<dbReference type="InterPro" id="IPR000504">
    <property type="entry name" value="RRM_dom"/>
</dbReference>
<feature type="domain" description="RRM" evidence="1">
    <location>
        <begin position="28"/>
        <end position="53"/>
    </location>
</feature>
<dbReference type="Gene3D" id="3.30.70.330">
    <property type="match status" value="1"/>
</dbReference>
<dbReference type="EMBL" id="UZAG01000594">
    <property type="protein sequence ID" value="VDO08951.1"/>
    <property type="molecule type" value="Genomic_DNA"/>
</dbReference>
<dbReference type="WBParaSite" id="BTMF_0000158201-mRNA-1">
    <property type="protein sequence ID" value="BTMF_0000158201-mRNA-1"/>
    <property type="gene ID" value="BTMF_0000158201"/>
</dbReference>
<evidence type="ECO:0000313" key="2">
    <source>
        <dbReference type="EMBL" id="VDO08951.1"/>
    </source>
</evidence>
<accession>A0A0R3Q5I7</accession>
<evidence type="ECO:0000259" key="1">
    <source>
        <dbReference type="Pfam" id="PF00076"/>
    </source>
</evidence>
<dbReference type="Proteomes" id="UP000280834">
    <property type="component" value="Unassembled WGS sequence"/>
</dbReference>
<dbReference type="Pfam" id="PF00076">
    <property type="entry name" value="RRM_1"/>
    <property type="match status" value="1"/>
</dbReference>
<evidence type="ECO:0000313" key="3">
    <source>
        <dbReference type="Proteomes" id="UP000280834"/>
    </source>
</evidence>
<protein>
    <submittedName>
        <fullName evidence="4">RRM domain-containing protein</fullName>
    </submittedName>
</protein>
<evidence type="ECO:0000313" key="4">
    <source>
        <dbReference type="WBParaSite" id="BTMF_0000158201-mRNA-1"/>
    </source>
</evidence>
<dbReference type="SUPFAM" id="SSF54928">
    <property type="entry name" value="RNA-binding domain, RBD"/>
    <property type="match status" value="1"/>
</dbReference>
<dbReference type="STRING" id="42155.A0A0R3Q5I7"/>
<gene>
    <name evidence="2" type="ORF">BTMF_LOCUS918</name>
</gene>
<proteinExistence type="predicted"/>
<dbReference type="InterPro" id="IPR012677">
    <property type="entry name" value="Nucleotide-bd_a/b_plait_sf"/>
</dbReference>
<organism evidence="4">
    <name type="scientific">Brugia timori</name>
    <dbReference type="NCBI Taxonomy" id="42155"/>
    <lineage>
        <taxon>Eukaryota</taxon>
        <taxon>Metazoa</taxon>
        <taxon>Ecdysozoa</taxon>
        <taxon>Nematoda</taxon>
        <taxon>Chromadorea</taxon>
        <taxon>Rhabditida</taxon>
        <taxon>Spirurina</taxon>
        <taxon>Spiruromorpha</taxon>
        <taxon>Filarioidea</taxon>
        <taxon>Onchocercidae</taxon>
        <taxon>Brugia</taxon>
    </lineage>
</organism>
<reference evidence="2 3" key="2">
    <citation type="submission" date="2018-11" db="EMBL/GenBank/DDBJ databases">
        <authorList>
            <consortium name="Pathogen Informatics"/>
        </authorList>
    </citation>
    <scope>NUCLEOTIDE SEQUENCE [LARGE SCALE GENOMIC DNA]</scope>
</reference>
<sequence>MAFRERDNAVTCTTKTAPSTTDRSARSVFVGNISYEVGEEQLKQVFSQVSTTNSLPFYTHYCIFS</sequence>
<name>A0A0R3Q5I7_9BILA</name>